<feature type="transmembrane region" description="Helical" evidence="1">
    <location>
        <begin position="43"/>
        <end position="65"/>
    </location>
</feature>
<dbReference type="STRING" id="1450648.CLORY_17030"/>
<keyword evidence="1" id="KW-0812">Transmembrane</keyword>
<accession>A0A1V4IRP0</accession>
<evidence type="ECO:0000313" key="2">
    <source>
        <dbReference type="EMBL" id="OPJ62573.1"/>
    </source>
</evidence>
<keyword evidence="1" id="KW-1133">Transmembrane helix</keyword>
<evidence type="ECO:0000256" key="1">
    <source>
        <dbReference type="SAM" id="Phobius"/>
    </source>
</evidence>
<proteinExistence type="predicted"/>
<comment type="caution">
    <text evidence="2">The sequence shown here is derived from an EMBL/GenBank/DDBJ whole genome shotgun (WGS) entry which is preliminary data.</text>
</comment>
<feature type="transmembrane region" description="Helical" evidence="1">
    <location>
        <begin position="109"/>
        <end position="128"/>
    </location>
</feature>
<protein>
    <submittedName>
        <fullName evidence="2">Uncharacterized protein</fullName>
    </submittedName>
</protein>
<feature type="transmembrane region" description="Helical" evidence="1">
    <location>
        <begin position="12"/>
        <end position="31"/>
    </location>
</feature>
<dbReference type="RefSeq" id="WP_079423272.1">
    <property type="nucleotide sequence ID" value="NZ_MZGV01000014.1"/>
</dbReference>
<keyword evidence="3" id="KW-1185">Reference proteome</keyword>
<gene>
    <name evidence="2" type="ORF">CLORY_17030</name>
</gene>
<dbReference type="AlphaFoldDB" id="A0A1V4IRP0"/>
<name>A0A1V4IRP0_9CLOT</name>
<evidence type="ECO:0000313" key="3">
    <source>
        <dbReference type="Proteomes" id="UP000190080"/>
    </source>
</evidence>
<keyword evidence="1" id="KW-0472">Membrane</keyword>
<dbReference type="Proteomes" id="UP000190080">
    <property type="component" value="Unassembled WGS sequence"/>
</dbReference>
<dbReference type="EMBL" id="MZGV01000014">
    <property type="protein sequence ID" value="OPJ62573.1"/>
    <property type="molecule type" value="Genomic_DNA"/>
</dbReference>
<organism evidence="2 3">
    <name type="scientific">Clostridium oryzae</name>
    <dbReference type="NCBI Taxonomy" id="1450648"/>
    <lineage>
        <taxon>Bacteria</taxon>
        <taxon>Bacillati</taxon>
        <taxon>Bacillota</taxon>
        <taxon>Clostridia</taxon>
        <taxon>Eubacteriales</taxon>
        <taxon>Clostridiaceae</taxon>
        <taxon>Clostridium</taxon>
    </lineage>
</organism>
<sequence>MKKFINKHLKVILMEFITNDFAGLLWIFAAILVKVKSLKVLSIITYLVFLLIIMQFTINIILFFISIVHHKKPYAEGNTETVRSYLSIASLLLMTQFVFNNSVISNISFILLLILGVSELIYFLLCIVNEVLDAANESLDDFQK</sequence>
<reference evidence="2 3" key="1">
    <citation type="submission" date="2017-03" db="EMBL/GenBank/DDBJ databases">
        <title>Genome sequence of Clostridium oryzae DSM 28571.</title>
        <authorList>
            <person name="Poehlein A."/>
            <person name="Daniel R."/>
        </authorList>
    </citation>
    <scope>NUCLEOTIDE SEQUENCE [LARGE SCALE GENOMIC DNA]</scope>
    <source>
        <strain evidence="2 3">DSM 28571</strain>
    </source>
</reference>